<protein>
    <submittedName>
        <fullName evidence="1">Uncharacterized protein</fullName>
    </submittedName>
</protein>
<dbReference type="Proteomes" id="UP000295096">
    <property type="component" value="Unassembled WGS sequence"/>
</dbReference>
<proteinExistence type="predicted"/>
<dbReference type="EMBL" id="SMSJ01000013">
    <property type="protein sequence ID" value="TDH62265.1"/>
    <property type="molecule type" value="Genomic_DNA"/>
</dbReference>
<keyword evidence="2" id="KW-1185">Reference proteome</keyword>
<evidence type="ECO:0000313" key="2">
    <source>
        <dbReference type="Proteomes" id="UP000295096"/>
    </source>
</evidence>
<name>A0A4V3AA91_9PROT</name>
<dbReference type="RefSeq" id="WP_133289001.1">
    <property type="nucleotide sequence ID" value="NZ_SMSJ01000013.1"/>
</dbReference>
<accession>A0A4V3AA91</accession>
<reference evidence="1 2" key="1">
    <citation type="journal article" date="2016" name="J. Microbiol.">
        <title>Dankookia rubra gen. nov., sp. nov., an alphaproteobacterium isolated from sediment of a shallow stream.</title>
        <authorList>
            <person name="Kim W.H."/>
            <person name="Kim D.H."/>
            <person name="Kang K."/>
            <person name="Ahn T.Y."/>
        </authorList>
    </citation>
    <scope>NUCLEOTIDE SEQUENCE [LARGE SCALE GENOMIC DNA]</scope>
    <source>
        <strain evidence="1 2">JCM30602</strain>
    </source>
</reference>
<gene>
    <name evidence="1" type="ORF">E2C06_12845</name>
</gene>
<organism evidence="1 2">
    <name type="scientific">Dankookia rubra</name>
    <dbReference type="NCBI Taxonomy" id="1442381"/>
    <lineage>
        <taxon>Bacteria</taxon>
        <taxon>Pseudomonadati</taxon>
        <taxon>Pseudomonadota</taxon>
        <taxon>Alphaproteobacteria</taxon>
        <taxon>Acetobacterales</taxon>
        <taxon>Roseomonadaceae</taxon>
        <taxon>Dankookia</taxon>
    </lineage>
</organism>
<sequence length="122" mass="11415">MGNHYGWDKGNGHGHGGDKFSFDDITLTFTGGDGGSANGGAGGDGGDATGGNATVGDVYVDLGKAHIKLMDLPHSGDGDLTVTIEIGNATGGAATGGAGGDGGNGGVGGDGGAGADVHLFGV</sequence>
<comment type="caution">
    <text evidence="1">The sequence shown here is derived from an EMBL/GenBank/DDBJ whole genome shotgun (WGS) entry which is preliminary data.</text>
</comment>
<evidence type="ECO:0000313" key="1">
    <source>
        <dbReference type="EMBL" id="TDH62265.1"/>
    </source>
</evidence>
<dbReference type="AlphaFoldDB" id="A0A4V3AA91"/>